<evidence type="ECO:0000313" key="9">
    <source>
        <dbReference type="EMBL" id="KIK98792.1"/>
    </source>
</evidence>
<comment type="subcellular location">
    <subcellularLocation>
        <location evidence="1">Membrane</location>
        <topology evidence="1">Multi-pass membrane protein</topology>
    </subcellularLocation>
</comment>
<evidence type="ECO:0000313" key="10">
    <source>
        <dbReference type="Proteomes" id="UP000054538"/>
    </source>
</evidence>
<evidence type="ECO:0000256" key="5">
    <source>
        <dbReference type="ARBA" id="ARBA00022989"/>
    </source>
</evidence>
<feature type="domain" description="Amino acid permease/ SLC12A" evidence="8">
    <location>
        <begin position="39"/>
        <end position="516"/>
    </location>
</feature>
<feature type="transmembrane region" description="Helical" evidence="7">
    <location>
        <begin position="250"/>
        <end position="270"/>
    </location>
</feature>
<reference evidence="9 10" key="1">
    <citation type="submission" date="2014-04" db="EMBL/GenBank/DDBJ databases">
        <authorList>
            <consortium name="DOE Joint Genome Institute"/>
            <person name="Kuo A."/>
            <person name="Kohler A."/>
            <person name="Jargeat P."/>
            <person name="Nagy L.G."/>
            <person name="Floudas D."/>
            <person name="Copeland A."/>
            <person name="Barry K.W."/>
            <person name="Cichocki N."/>
            <person name="Veneault-Fourrey C."/>
            <person name="LaButti K."/>
            <person name="Lindquist E.A."/>
            <person name="Lipzen A."/>
            <person name="Lundell T."/>
            <person name="Morin E."/>
            <person name="Murat C."/>
            <person name="Sun H."/>
            <person name="Tunlid A."/>
            <person name="Henrissat B."/>
            <person name="Grigoriev I.V."/>
            <person name="Hibbett D.S."/>
            <person name="Martin F."/>
            <person name="Nordberg H.P."/>
            <person name="Cantor M.N."/>
            <person name="Hua S.X."/>
        </authorList>
    </citation>
    <scope>NUCLEOTIDE SEQUENCE [LARGE SCALE GENOMIC DNA]</scope>
    <source>
        <strain evidence="9 10">Ve08.2h10</strain>
    </source>
</reference>
<keyword evidence="2" id="KW-0813">Transport</keyword>
<evidence type="ECO:0000256" key="1">
    <source>
        <dbReference type="ARBA" id="ARBA00004141"/>
    </source>
</evidence>
<evidence type="ECO:0000256" key="6">
    <source>
        <dbReference type="ARBA" id="ARBA00023136"/>
    </source>
</evidence>
<dbReference type="FunCoup" id="A0A0D0DJX3">
    <property type="interactions" value="215"/>
</dbReference>
<keyword evidence="5 7" id="KW-1133">Transmembrane helix</keyword>
<evidence type="ECO:0000256" key="4">
    <source>
        <dbReference type="ARBA" id="ARBA00022970"/>
    </source>
</evidence>
<dbReference type="HOGENOM" id="CLU_007946_12_1_1"/>
<name>A0A0D0DJX3_9AGAM</name>
<dbReference type="GO" id="GO:0016020">
    <property type="term" value="C:membrane"/>
    <property type="evidence" value="ECO:0007669"/>
    <property type="project" value="UniProtKB-SubCell"/>
</dbReference>
<dbReference type="Pfam" id="PF00324">
    <property type="entry name" value="AA_permease"/>
    <property type="match status" value="1"/>
</dbReference>
<organism evidence="9 10">
    <name type="scientific">Paxillus rubicundulus Ve08.2h10</name>
    <dbReference type="NCBI Taxonomy" id="930991"/>
    <lineage>
        <taxon>Eukaryota</taxon>
        <taxon>Fungi</taxon>
        <taxon>Dikarya</taxon>
        <taxon>Basidiomycota</taxon>
        <taxon>Agaricomycotina</taxon>
        <taxon>Agaricomycetes</taxon>
        <taxon>Agaricomycetidae</taxon>
        <taxon>Boletales</taxon>
        <taxon>Paxilineae</taxon>
        <taxon>Paxillaceae</taxon>
        <taxon>Paxillus</taxon>
    </lineage>
</organism>
<feature type="transmembrane region" description="Helical" evidence="7">
    <location>
        <begin position="459"/>
        <end position="484"/>
    </location>
</feature>
<proteinExistence type="predicted"/>
<dbReference type="EMBL" id="KN824880">
    <property type="protein sequence ID" value="KIK98792.1"/>
    <property type="molecule type" value="Genomic_DNA"/>
</dbReference>
<keyword evidence="4" id="KW-0029">Amino-acid transport</keyword>
<reference evidence="10" key="2">
    <citation type="submission" date="2015-01" db="EMBL/GenBank/DDBJ databases">
        <title>Evolutionary Origins and Diversification of the Mycorrhizal Mutualists.</title>
        <authorList>
            <consortium name="DOE Joint Genome Institute"/>
            <consortium name="Mycorrhizal Genomics Consortium"/>
            <person name="Kohler A."/>
            <person name="Kuo A."/>
            <person name="Nagy L.G."/>
            <person name="Floudas D."/>
            <person name="Copeland A."/>
            <person name="Barry K.W."/>
            <person name="Cichocki N."/>
            <person name="Veneault-Fourrey C."/>
            <person name="LaButti K."/>
            <person name="Lindquist E.A."/>
            <person name="Lipzen A."/>
            <person name="Lundell T."/>
            <person name="Morin E."/>
            <person name="Murat C."/>
            <person name="Riley R."/>
            <person name="Ohm R."/>
            <person name="Sun H."/>
            <person name="Tunlid A."/>
            <person name="Henrissat B."/>
            <person name="Grigoriev I.V."/>
            <person name="Hibbett D.S."/>
            <person name="Martin F."/>
        </authorList>
    </citation>
    <scope>NUCLEOTIDE SEQUENCE [LARGE SCALE GENOMIC DNA]</scope>
    <source>
        <strain evidence="10">Ve08.2h10</strain>
    </source>
</reference>
<feature type="transmembrane region" description="Helical" evidence="7">
    <location>
        <begin position="121"/>
        <end position="141"/>
    </location>
</feature>
<evidence type="ECO:0000256" key="7">
    <source>
        <dbReference type="SAM" id="Phobius"/>
    </source>
</evidence>
<protein>
    <recommendedName>
        <fullName evidence="8">Amino acid permease/ SLC12A domain-containing protein</fullName>
    </recommendedName>
</protein>
<dbReference type="PANTHER" id="PTHR43341">
    <property type="entry name" value="AMINO ACID PERMEASE"/>
    <property type="match status" value="1"/>
</dbReference>
<feature type="transmembrane region" description="Helical" evidence="7">
    <location>
        <begin position="70"/>
        <end position="96"/>
    </location>
</feature>
<feature type="transmembrane region" description="Helical" evidence="7">
    <location>
        <begin position="416"/>
        <end position="439"/>
    </location>
</feature>
<evidence type="ECO:0000256" key="2">
    <source>
        <dbReference type="ARBA" id="ARBA00022448"/>
    </source>
</evidence>
<evidence type="ECO:0000256" key="3">
    <source>
        <dbReference type="ARBA" id="ARBA00022692"/>
    </source>
</evidence>
<feature type="transmembrane region" description="Helical" evidence="7">
    <location>
        <begin position="40"/>
        <end position="64"/>
    </location>
</feature>
<dbReference type="Gene3D" id="1.20.1740.10">
    <property type="entry name" value="Amino acid/polyamine transporter I"/>
    <property type="match status" value="1"/>
</dbReference>
<dbReference type="InterPro" id="IPR050524">
    <property type="entry name" value="APC_YAT"/>
</dbReference>
<feature type="transmembrane region" description="Helical" evidence="7">
    <location>
        <begin position="290"/>
        <end position="309"/>
    </location>
</feature>
<feature type="transmembrane region" description="Helical" evidence="7">
    <location>
        <begin position="194"/>
        <end position="214"/>
    </location>
</feature>
<dbReference type="OrthoDB" id="10062876at2759"/>
<dbReference type="Proteomes" id="UP000054538">
    <property type="component" value="Unassembled WGS sequence"/>
</dbReference>
<dbReference type="FunFam" id="1.20.1740.10:FF:000006">
    <property type="entry name" value="General amino acid permease"/>
    <property type="match status" value="1"/>
</dbReference>
<keyword evidence="10" id="KW-1185">Reference proteome</keyword>
<dbReference type="PIRSF" id="PIRSF006060">
    <property type="entry name" value="AA_transporter"/>
    <property type="match status" value="1"/>
</dbReference>
<feature type="transmembrane region" description="Helical" evidence="7">
    <location>
        <begin position="387"/>
        <end position="410"/>
    </location>
</feature>
<dbReference type="PROSITE" id="PS00218">
    <property type="entry name" value="AMINO_ACID_PERMEASE_1"/>
    <property type="match status" value="1"/>
</dbReference>
<sequence length="555" mass="60895">MQSEPKVFNKGSSQDSLQDVEVTIPKGPGQLHRQLKNRHIAMISIGGVIGTGLFVGTANSLAWGGPVGLLLGYIMMGTIVLSVMVSLGEMIAYLPIPGGHIKLAERFVDPAMSFAMGWNYWYNWTVVAPGDYLLLFILFPIHLTGPSPAELSAAAILIDYWHPSVSNAVFVMMCIIVVVTINMLGAGAYGETEFVFASIKVLTIIGLIILGIIIDLGGGPDHDRIGFRYWKNPGPFVQYKNIAGAKGRFLGWWAVLNNAAFSFIGTEIVAIAAGEAKNPRRNLPKAIRRVYIRVLLFYILGTTVIGLLVPSNNQQLVIESGTAASPFVIAIQKAGIKSLPSLINACLLSSAWSAASSDLYTSSRALYGLAISGNAPRIFAKTSKSGLPYVAVIFCALFTLLAFMAVSAGAGQVFQWFVNMTSVAGLMTWFGIAVTYIRFHKGLKAQGIDRKTLPYYTRVQPFAAWYACITTFIICLFSGWSVFLKGEWDTATFVTTYLPFIFFPILYVSSRLYYRIPPVKPHEMDFVSDIAQIEADEVDDPPPKNKLEAFWRWLM</sequence>
<dbReference type="AlphaFoldDB" id="A0A0D0DJX3"/>
<dbReference type="STRING" id="930991.A0A0D0DJX3"/>
<gene>
    <name evidence="9" type="ORF">PAXRUDRAFT_636532</name>
</gene>
<feature type="transmembrane region" description="Helical" evidence="7">
    <location>
        <begin position="161"/>
        <end position="182"/>
    </location>
</feature>
<feature type="transmembrane region" description="Helical" evidence="7">
    <location>
        <begin position="496"/>
        <end position="514"/>
    </location>
</feature>
<dbReference type="InParanoid" id="A0A0D0DJX3"/>
<dbReference type="GO" id="GO:0015171">
    <property type="term" value="F:amino acid transmembrane transporter activity"/>
    <property type="evidence" value="ECO:0007669"/>
    <property type="project" value="TreeGrafter"/>
</dbReference>
<keyword evidence="6 7" id="KW-0472">Membrane</keyword>
<accession>A0A0D0DJX3</accession>
<evidence type="ECO:0000259" key="8">
    <source>
        <dbReference type="Pfam" id="PF00324"/>
    </source>
</evidence>
<dbReference type="InterPro" id="IPR004840">
    <property type="entry name" value="Amino_acid_permease_CS"/>
</dbReference>
<dbReference type="PANTHER" id="PTHR43341:SF20">
    <property type="entry name" value="AAT FAMILY AMINO ACID TRANSPORTER"/>
    <property type="match status" value="1"/>
</dbReference>
<keyword evidence="3 7" id="KW-0812">Transmembrane</keyword>
<dbReference type="InterPro" id="IPR004841">
    <property type="entry name" value="AA-permease/SLC12A_dom"/>
</dbReference>